<protein>
    <submittedName>
        <fullName evidence="3">Uncharacterized protein</fullName>
    </submittedName>
</protein>
<keyword evidence="2" id="KW-0812">Transmembrane</keyword>
<dbReference type="STRING" id="198312.SAMN02745193_00019"/>
<evidence type="ECO:0000256" key="2">
    <source>
        <dbReference type="SAM" id="Phobius"/>
    </source>
</evidence>
<dbReference type="RefSeq" id="WP_072672642.1">
    <property type="nucleotide sequence ID" value="NZ_FRDF01000001.1"/>
</dbReference>
<feature type="compositionally biased region" description="Pro residues" evidence="1">
    <location>
        <begin position="126"/>
        <end position="140"/>
    </location>
</feature>
<evidence type="ECO:0000313" key="4">
    <source>
        <dbReference type="Proteomes" id="UP000184391"/>
    </source>
</evidence>
<name>A0A1M7RQ26_9SPHN</name>
<feature type="region of interest" description="Disordered" evidence="1">
    <location>
        <begin position="84"/>
        <end position="140"/>
    </location>
</feature>
<sequence>MTAASMLARLRFMAQRSLYSVARSEDSGPVDMLAEPQGATPAKQARQEAIQRLQVGVFGIAAMVLLVGLASIIGSQADITEEAAVPEAAPTTEPTPAPTKANPLADAGVVPDIAAEPSAAPAVPLDVPPPNPAPDDAPLQ</sequence>
<keyword evidence="4" id="KW-1185">Reference proteome</keyword>
<keyword evidence="2" id="KW-1133">Transmembrane helix</keyword>
<organism evidence="3 4">
    <name type="scientific">Erythrobacter sanguineus</name>
    <dbReference type="NCBI Taxonomy" id="198312"/>
    <lineage>
        <taxon>Bacteria</taxon>
        <taxon>Pseudomonadati</taxon>
        <taxon>Pseudomonadota</taxon>
        <taxon>Alphaproteobacteria</taxon>
        <taxon>Sphingomonadales</taxon>
        <taxon>Erythrobacteraceae</taxon>
        <taxon>Erythrobacter/Porphyrobacter group</taxon>
        <taxon>Erythrobacter</taxon>
    </lineage>
</organism>
<proteinExistence type="predicted"/>
<accession>A0A1M7RQ26</accession>
<feature type="compositionally biased region" description="Low complexity" evidence="1">
    <location>
        <begin position="84"/>
        <end position="94"/>
    </location>
</feature>
<feature type="transmembrane region" description="Helical" evidence="2">
    <location>
        <begin position="53"/>
        <end position="73"/>
    </location>
</feature>
<reference evidence="4" key="1">
    <citation type="submission" date="2016-12" db="EMBL/GenBank/DDBJ databases">
        <authorList>
            <person name="Varghese N."/>
            <person name="Submissions S."/>
        </authorList>
    </citation>
    <scope>NUCLEOTIDE SEQUENCE [LARGE SCALE GENOMIC DNA]</scope>
    <source>
        <strain evidence="4">DSM 11032</strain>
    </source>
</reference>
<evidence type="ECO:0000313" key="3">
    <source>
        <dbReference type="EMBL" id="SHN48280.1"/>
    </source>
</evidence>
<gene>
    <name evidence="3" type="ORF">SAMN02745193_00019</name>
</gene>
<dbReference type="AlphaFoldDB" id="A0A1M7RQ26"/>
<dbReference type="OrthoDB" id="7509339at2"/>
<dbReference type="EMBL" id="FRDF01000001">
    <property type="protein sequence ID" value="SHN48280.1"/>
    <property type="molecule type" value="Genomic_DNA"/>
</dbReference>
<keyword evidence="2" id="KW-0472">Membrane</keyword>
<dbReference type="Proteomes" id="UP000184391">
    <property type="component" value="Unassembled WGS sequence"/>
</dbReference>
<evidence type="ECO:0000256" key="1">
    <source>
        <dbReference type="SAM" id="MobiDB-lite"/>
    </source>
</evidence>